<dbReference type="SMART" id="SM01180">
    <property type="entry name" value="DWNN"/>
    <property type="match status" value="1"/>
</dbReference>
<feature type="region of interest" description="Disordered" evidence="6">
    <location>
        <begin position="115"/>
        <end position="158"/>
    </location>
</feature>
<feature type="region of interest" description="Disordered" evidence="6">
    <location>
        <begin position="36"/>
        <end position="65"/>
    </location>
</feature>
<dbReference type="GO" id="GO:0016567">
    <property type="term" value="P:protein ubiquitination"/>
    <property type="evidence" value="ECO:0007669"/>
    <property type="project" value="InterPro"/>
</dbReference>
<name>N1R1V9_AEGTA</name>
<keyword evidence="5" id="KW-0539">Nucleus</keyword>
<feature type="compositionally biased region" description="Pro residues" evidence="6">
    <location>
        <begin position="432"/>
        <end position="450"/>
    </location>
</feature>
<evidence type="ECO:0000256" key="1">
    <source>
        <dbReference type="ARBA" id="ARBA00004123"/>
    </source>
</evidence>
<dbReference type="InterPro" id="IPR013083">
    <property type="entry name" value="Znf_RING/FYVE/PHD"/>
</dbReference>
<feature type="region of interest" description="Disordered" evidence="6">
    <location>
        <begin position="236"/>
        <end position="298"/>
    </location>
</feature>
<sequence>MAVYYRYKDCLETFSLPVAAPSITVGELKRLIMKTGRHGRGRGPRESLTISSEQTREEYADDSASVLRNSTVVPRESLTISSEQTREEYADDSASVLRNSTVVVRRRVAGTPADSIVLRSSDTPPLCPRSRQDSGGSSSRSAPRPPVPPAPGPAGESNDDGFPADLHCRICKEVMADAVVASKCCFNSFCDRCIRAHIVANSECACGAKASADDLIPNPTLRTTIANILAARASSASGGAEKQSSSAASNEVAAPTRQAQSPAASNESSSGSHASSKKGAASEREHSDGKSTSAPAAHETTDTAANHVDHQYGYSVPFAPVCYDPFLGGMPWPADSSMYYGYAGMPYAYSGGYPVNTMGGNLTVPPTTRNDGGPYGYHGRKRTRADCEDQSFKRRCANGARRSCGSGTQHAYRSMAAAASSDEPTHATQVPPLRPRGLPLPPPRDPPRPLPSVTSMRLATLSRTRRNAQRSKMRPIFQSIPPRGLAETQLLERVISFSRLHSCWC</sequence>
<organism evidence="7">
    <name type="scientific">Aegilops tauschii</name>
    <name type="common">Tausch's goatgrass</name>
    <name type="synonym">Aegilops squarrosa</name>
    <dbReference type="NCBI Taxonomy" id="37682"/>
    <lineage>
        <taxon>Eukaryota</taxon>
        <taxon>Viridiplantae</taxon>
        <taxon>Streptophyta</taxon>
        <taxon>Embryophyta</taxon>
        <taxon>Tracheophyta</taxon>
        <taxon>Spermatophyta</taxon>
        <taxon>Magnoliopsida</taxon>
        <taxon>Liliopsida</taxon>
        <taxon>Poales</taxon>
        <taxon>Poaceae</taxon>
        <taxon>BOP clade</taxon>
        <taxon>Pooideae</taxon>
        <taxon>Triticodae</taxon>
        <taxon>Triticeae</taxon>
        <taxon>Triticinae</taxon>
        <taxon>Aegilops</taxon>
    </lineage>
</organism>
<dbReference type="GO" id="GO:0006511">
    <property type="term" value="P:ubiquitin-dependent protein catabolic process"/>
    <property type="evidence" value="ECO:0007669"/>
    <property type="project" value="TreeGrafter"/>
</dbReference>
<evidence type="ECO:0000256" key="2">
    <source>
        <dbReference type="ARBA" id="ARBA00022723"/>
    </source>
</evidence>
<proteinExistence type="predicted"/>
<keyword evidence="3" id="KW-0863">Zinc-finger</keyword>
<feature type="region of interest" description="Disordered" evidence="6">
    <location>
        <begin position="415"/>
        <end position="472"/>
    </location>
</feature>
<accession>N1R1V9</accession>
<protein>
    <submittedName>
        <fullName evidence="7">Uncharacterized protein</fullName>
    </submittedName>
</protein>
<feature type="compositionally biased region" description="Low complexity" evidence="6">
    <location>
        <begin position="133"/>
        <end position="142"/>
    </location>
</feature>
<keyword evidence="2" id="KW-0479">Metal-binding</keyword>
<feature type="compositionally biased region" description="Low complexity" evidence="6">
    <location>
        <begin position="258"/>
        <end position="279"/>
    </location>
</feature>
<dbReference type="GO" id="GO:0005634">
    <property type="term" value="C:nucleus"/>
    <property type="evidence" value="ECO:0007669"/>
    <property type="project" value="UniProtKB-SubCell"/>
</dbReference>
<feature type="compositionally biased region" description="Basic residues" evidence="6">
    <location>
        <begin position="463"/>
        <end position="472"/>
    </location>
</feature>
<evidence type="ECO:0000256" key="6">
    <source>
        <dbReference type="SAM" id="MobiDB-lite"/>
    </source>
</evidence>
<dbReference type="Gene3D" id="3.10.20.90">
    <property type="entry name" value="Phosphatidylinositol 3-kinase Catalytic Subunit, Chain A, domain 1"/>
    <property type="match status" value="2"/>
</dbReference>
<dbReference type="EnsemblPlants" id="EMT17110">
    <property type="protein sequence ID" value="EMT17110"/>
    <property type="gene ID" value="F775_43020"/>
</dbReference>
<keyword evidence="4" id="KW-0862">Zinc</keyword>
<dbReference type="GO" id="GO:0006397">
    <property type="term" value="P:mRNA processing"/>
    <property type="evidence" value="ECO:0007669"/>
    <property type="project" value="InterPro"/>
</dbReference>
<dbReference type="PANTHER" id="PTHR15439">
    <property type="entry name" value="RETINOBLASTOMA-BINDING PROTEIN 6"/>
    <property type="match status" value="1"/>
</dbReference>
<feature type="compositionally biased region" description="Pro residues" evidence="6">
    <location>
        <begin position="143"/>
        <end position="152"/>
    </location>
</feature>
<dbReference type="InterPro" id="IPR014891">
    <property type="entry name" value="DWNN_domain"/>
</dbReference>
<dbReference type="Gene3D" id="3.30.40.10">
    <property type="entry name" value="Zinc/RING finger domain, C3HC4 (zinc finger)"/>
    <property type="match status" value="1"/>
</dbReference>
<evidence type="ECO:0000256" key="5">
    <source>
        <dbReference type="ARBA" id="ARBA00023242"/>
    </source>
</evidence>
<dbReference type="GO" id="GO:0008270">
    <property type="term" value="F:zinc ion binding"/>
    <property type="evidence" value="ECO:0007669"/>
    <property type="project" value="UniProtKB-KW"/>
</dbReference>
<evidence type="ECO:0000256" key="4">
    <source>
        <dbReference type="ARBA" id="ARBA00022833"/>
    </source>
</evidence>
<comment type="subcellular location">
    <subcellularLocation>
        <location evidence="1">Nucleus</location>
    </subcellularLocation>
</comment>
<reference evidence="7" key="1">
    <citation type="submission" date="2015-06" db="UniProtKB">
        <authorList>
            <consortium name="EnsemblPlants"/>
        </authorList>
    </citation>
    <scope>IDENTIFICATION</scope>
</reference>
<feature type="compositionally biased region" description="Basic and acidic residues" evidence="6">
    <location>
        <begin position="280"/>
        <end position="289"/>
    </location>
</feature>
<dbReference type="Pfam" id="PF08783">
    <property type="entry name" value="DWNN"/>
    <property type="match status" value="2"/>
</dbReference>
<evidence type="ECO:0000313" key="7">
    <source>
        <dbReference type="EnsemblPlants" id="EMT17110"/>
    </source>
</evidence>
<dbReference type="CDD" id="cd16620">
    <property type="entry name" value="vRING-HC-C4C4_RBBP6"/>
    <property type="match status" value="1"/>
</dbReference>
<dbReference type="PANTHER" id="PTHR15439:SF16">
    <property type="entry name" value="OS03G0335100 PROTEIN"/>
    <property type="match status" value="1"/>
</dbReference>
<dbReference type="AlphaFoldDB" id="N1R1V9"/>
<dbReference type="PROSITE" id="PS51282">
    <property type="entry name" value="DWNN"/>
    <property type="match status" value="1"/>
</dbReference>
<dbReference type="SUPFAM" id="SSF57850">
    <property type="entry name" value="RING/U-box"/>
    <property type="match status" value="1"/>
</dbReference>
<evidence type="ECO:0000256" key="3">
    <source>
        <dbReference type="ARBA" id="ARBA00022771"/>
    </source>
</evidence>
<dbReference type="GO" id="GO:0061630">
    <property type="term" value="F:ubiquitin protein ligase activity"/>
    <property type="evidence" value="ECO:0007669"/>
    <property type="project" value="InterPro"/>
</dbReference>
<dbReference type="InterPro" id="IPR033489">
    <property type="entry name" value="RBBP6"/>
</dbReference>